<dbReference type="GO" id="GO:0016788">
    <property type="term" value="F:hydrolase activity, acting on ester bonds"/>
    <property type="evidence" value="ECO:0007669"/>
    <property type="project" value="InterPro"/>
</dbReference>
<evidence type="ECO:0000256" key="3">
    <source>
        <dbReference type="ARBA" id="ARBA00022759"/>
    </source>
</evidence>
<keyword evidence="2" id="KW-0479">Metal-binding</keyword>
<evidence type="ECO:0000256" key="1">
    <source>
        <dbReference type="ARBA" id="ARBA00022722"/>
    </source>
</evidence>
<evidence type="ECO:0000313" key="8">
    <source>
        <dbReference type="Proteomes" id="UP000680348"/>
    </source>
</evidence>
<reference evidence="7" key="1">
    <citation type="submission" date="2021-04" db="EMBL/GenBank/DDBJ databases">
        <title>Pseudaminobacter soli sp. nov., isolated from paddy soil contaminated by heavy metals.</title>
        <authorList>
            <person name="Zhang K."/>
        </authorList>
    </citation>
    <scope>NUCLEOTIDE SEQUENCE</scope>
    <source>
        <strain evidence="7">19-2017</strain>
    </source>
</reference>
<dbReference type="InterPro" id="IPR008947">
    <property type="entry name" value="PLipase_C/P1_nuclease_dom_sf"/>
</dbReference>
<dbReference type="EMBL" id="JAGWCR010000009">
    <property type="protein sequence ID" value="MBS3650422.1"/>
    <property type="molecule type" value="Genomic_DNA"/>
</dbReference>
<dbReference type="GO" id="GO:0046872">
    <property type="term" value="F:metal ion binding"/>
    <property type="evidence" value="ECO:0007669"/>
    <property type="project" value="UniProtKB-KW"/>
</dbReference>
<dbReference type="AlphaFoldDB" id="A0A942E078"/>
<keyword evidence="1" id="KW-0540">Nuclease</keyword>
<dbReference type="InterPro" id="IPR003154">
    <property type="entry name" value="S1/P1nuclease"/>
</dbReference>
<gene>
    <name evidence="7" type="ORF">KEU06_17545</name>
</gene>
<dbReference type="PANTHER" id="PTHR33146">
    <property type="entry name" value="ENDONUCLEASE 4"/>
    <property type="match status" value="1"/>
</dbReference>
<dbReference type="Pfam" id="PF02265">
    <property type="entry name" value="S1-P1_nuclease"/>
    <property type="match status" value="1"/>
</dbReference>
<evidence type="ECO:0000256" key="6">
    <source>
        <dbReference type="ARBA" id="ARBA00023180"/>
    </source>
</evidence>
<evidence type="ECO:0000256" key="4">
    <source>
        <dbReference type="ARBA" id="ARBA00022801"/>
    </source>
</evidence>
<dbReference type="GO" id="GO:0003676">
    <property type="term" value="F:nucleic acid binding"/>
    <property type="evidence" value="ECO:0007669"/>
    <property type="project" value="InterPro"/>
</dbReference>
<protein>
    <submittedName>
        <fullName evidence="7">S1/P1 nuclease</fullName>
    </submittedName>
</protein>
<dbReference type="SUPFAM" id="SSF48537">
    <property type="entry name" value="Phospholipase C/P1 nuclease"/>
    <property type="match status" value="1"/>
</dbReference>
<dbReference type="Proteomes" id="UP000680348">
    <property type="component" value="Unassembled WGS sequence"/>
</dbReference>
<keyword evidence="6" id="KW-0325">Glycoprotein</keyword>
<dbReference type="CDD" id="cd11010">
    <property type="entry name" value="S1-P1_nuclease"/>
    <property type="match status" value="1"/>
</dbReference>
<keyword evidence="5" id="KW-1015">Disulfide bond</keyword>
<evidence type="ECO:0000256" key="5">
    <source>
        <dbReference type="ARBA" id="ARBA00023157"/>
    </source>
</evidence>
<name>A0A942E078_9HYPH</name>
<sequence>MNCHALAWGTIGHQVVGAIAERHLTSAARERIAAILATEGKKSLVQVANWADHVRRLTIPVQPSHVVLMPFGAKEYVPDRDCPEKQCVVAAIGANIRALSDPKLPDPAKMVALKYLVHFVGDIHQPLHTIRASRLHKAWDTDIIRQQNAKWKRLAGRVDAEESDPRERASIADWAWESHQLAKEIVRDAKHLRREDGSYALNVVYYQANWPIVERRLKAAGMRLAWALNDIFAPSEEASTSESTEALTE</sequence>
<keyword evidence="8" id="KW-1185">Reference proteome</keyword>
<evidence type="ECO:0000256" key="2">
    <source>
        <dbReference type="ARBA" id="ARBA00022723"/>
    </source>
</evidence>
<dbReference type="Gene3D" id="1.10.575.10">
    <property type="entry name" value="P1 Nuclease"/>
    <property type="match status" value="1"/>
</dbReference>
<dbReference type="GO" id="GO:0006308">
    <property type="term" value="P:DNA catabolic process"/>
    <property type="evidence" value="ECO:0007669"/>
    <property type="project" value="InterPro"/>
</dbReference>
<dbReference type="PANTHER" id="PTHR33146:SF26">
    <property type="entry name" value="ENDONUCLEASE 4"/>
    <property type="match status" value="1"/>
</dbReference>
<dbReference type="GO" id="GO:0004519">
    <property type="term" value="F:endonuclease activity"/>
    <property type="evidence" value="ECO:0007669"/>
    <property type="project" value="UniProtKB-KW"/>
</dbReference>
<organism evidence="7 8">
    <name type="scientific">Pseudaminobacter soli</name>
    <name type="common">ex Zhang et al. 2022</name>
    <dbReference type="NCBI Taxonomy" id="2831468"/>
    <lineage>
        <taxon>Bacteria</taxon>
        <taxon>Pseudomonadati</taxon>
        <taxon>Pseudomonadota</taxon>
        <taxon>Alphaproteobacteria</taxon>
        <taxon>Hyphomicrobiales</taxon>
        <taxon>Phyllobacteriaceae</taxon>
        <taxon>Pseudaminobacter</taxon>
    </lineage>
</organism>
<proteinExistence type="predicted"/>
<keyword evidence="3" id="KW-0255">Endonuclease</keyword>
<comment type="caution">
    <text evidence="7">The sequence shown here is derived from an EMBL/GenBank/DDBJ whole genome shotgun (WGS) entry which is preliminary data.</text>
</comment>
<accession>A0A942E078</accession>
<keyword evidence="4" id="KW-0378">Hydrolase</keyword>
<evidence type="ECO:0000313" key="7">
    <source>
        <dbReference type="EMBL" id="MBS3650422.1"/>
    </source>
</evidence>